<keyword evidence="2 7" id="KW-0812">Transmembrane</keyword>
<evidence type="ECO:0000256" key="7">
    <source>
        <dbReference type="HAMAP-Rule" id="MF_02065"/>
    </source>
</evidence>
<dbReference type="AlphaFoldDB" id="A0A0D0YY42"/>
<dbReference type="InterPro" id="IPR003770">
    <property type="entry name" value="MLTG-like"/>
</dbReference>
<dbReference type="Gene3D" id="3.30.160.60">
    <property type="entry name" value="Classic Zinc Finger"/>
    <property type="match status" value="1"/>
</dbReference>
<proteinExistence type="inferred from homology"/>
<dbReference type="GO" id="GO:0009252">
    <property type="term" value="P:peptidoglycan biosynthetic process"/>
    <property type="evidence" value="ECO:0007669"/>
    <property type="project" value="UniProtKB-UniRule"/>
</dbReference>
<evidence type="ECO:0000313" key="8">
    <source>
        <dbReference type="EMBL" id="KIS04104.1"/>
    </source>
</evidence>
<organism evidence="8 9">
    <name type="scientific">Paucilactobacillus wasatchensis</name>
    <dbReference type="NCBI Taxonomy" id="1335616"/>
    <lineage>
        <taxon>Bacteria</taxon>
        <taxon>Bacillati</taxon>
        <taxon>Bacillota</taxon>
        <taxon>Bacilli</taxon>
        <taxon>Lactobacillales</taxon>
        <taxon>Lactobacillaceae</taxon>
        <taxon>Paucilactobacillus</taxon>
    </lineage>
</organism>
<dbReference type="Proteomes" id="UP000032279">
    <property type="component" value="Unassembled WGS sequence"/>
</dbReference>
<dbReference type="Pfam" id="PF02618">
    <property type="entry name" value="YceG"/>
    <property type="match status" value="1"/>
</dbReference>
<comment type="catalytic activity">
    <reaction evidence="7">
        <text>a peptidoglycan chain = a peptidoglycan chain with N-acetyl-1,6-anhydromuramyl-[peptide] at the reducing end + a peptidoglycan chain with N-acetylglucosamine at the non-reducing end.</text>
        <dbReference type="EC" id="4.2.2.29"/>
    </reaction>
</comment>
<evidence type="ECO:0000256" key="4">
    <source>
        <dbReference type="ARBA" id="ARBA00023136"/>
    </source>
</evidence>
<comment type="subcellular location">
    <subcellularLocation>
        <location evidence="7">Cell membrane</location>
        <topology evidence="7">Single-pass membrane protein</topology>
    </subcellularLocation>
</comment>
<accession>A0A0D0YY42</accession>
<keyword evidence="3 7" id="KW-1133">Transmembrane helix</keyword>
<feature type="site" description="Important for catalytic activity" evidence="7">
    <location>
        <position position="249"/>
    </location>
</feature>
<dbReference type="CDD" id="cd08010">
    <property type="entry name" value="MltG_like"/>
    <property type="match status" value="1"/>
</dbReference>
<evidence type="ECO:0000256" key="6">
    <source>
        <dbReference type="ARBA" id="ARBA00023316"/>
    </source>
</evidence>
<dbReference type="PATRIC" id="fig|1335616.4.peg.306"/>
<gene>
    <name evidence="8" type="primary">yceG</name>
    <name evidence="7" type="synonym">mltG</name>
    <name evidence="8" type="ORF">WDC_0306</name>
</gene>
<comment type="similarity">
    <text evidence="7">Belongs to the transglycosylase MltG family.</text>
</comment>
<sequence length="368" mass="41413">MNNNEVHDKQKKKSKKYWWIAGIVVVILAVFGGAKFYFDSSMKPVNPDSSKTVQVKIPLGATNKKISQILAKKKLVKSAFVFNYYTKTQKKAEFKAGYYSLRSSMNVKTIVKILKQGGSTTAVSGLKGKVLIQEGQTIDQIAATVQKQTKYSSKSFLKLMKNESYLDGLAKKYPKLLTSAMSAQNVRYRLEGYLFPATYDVSHIKSLKSLVNQMVAAENQQMKPYYQTITKKHLSVQEVLTLASLVEREGVSNSDRKKIAGVFFNRIAAQMPLQSDISVMYALNTHKKNLTYKDLKVDSPYNLYTNKGYGPGPFNSPGIQSVKAVLKPSQQSKKYLYFVANMKTGKVYYSKTYAQHQKITAKIAKDNK</sequence>
<evidence type="ECO:0000256" key="5">
    <source>
        <dbReference type="ARBA" id="ARBA00023239"/>
    </source>
</evidence>
<dbReference type="GO" id="GO:0005886">
    <property type="term" value="C:plasma membrane"/>
    <property type="evidence" value="ECO:0007669"/>
    <property type="project" value="UniProtKB-SubCell"/>
</dbReference>
<feature type="transmembrane region" description="Helical" evidence="7">
    <location>
        <begin position="17"/>
        <end position="38"/>
    </location>
</feature>
<comment type="function">
    <text evidence="7">Functions as a peptidoglycan terminase that cleaves nascent peptidoglycan strands endolytically to terminate their elongation.</text>
</comment>
<dbReference type="EC" id="4.2.2.29" evidence="7"/>
<dbReference type="GO" id="GO:0008932">
    <property type="term" value="F:lytic endotransglycosylase activity"/>
    <property type="evidence" value="ECO:0007669"/>
    <property type="project" value="UniProtKB-UniRule"/>
</dbReference>
<evidence type="ECO:0000313" key="9">
    <source>
        <dbReference type="Proteomes" id="UP000032279"/>
    </source>
</evidence>
<name>A0A0D0YY42_9LACO</name>
<keyword evidence="9" id="KW-1185">Reference proteome</keyword>
<dbReference type="Gene3D" id="3.30.1490.480">
    <property type="entry name" value="Endolytic murein transglycosylase"/>
    <property type="match status" value="1"/>
</dbReference>
<dbReference type="EMBL" id="AWTT01000004">
    <property type="protein sequence ID" value="KIS04104.1"/>
    <property type="molecule type" value="Genomic_DNA"/>
</dbReference>
<keyword evidence="1 7" id="KW-1003">Cell membrane</keyword>
<evidence type="ECO:0000256" key="3">
    <source>
        <dbReference type="ARBA" id="ARBA00022989"/>
    </source>
</evidence>
<keyword evidence="6 7" id="KW-0961">Cell wall biogenesis/degradation</keyword>
<evidence type="ECO:0000256" key="1">
    <source>
        <dbReference type="ARBA" id="ARBA00022475"/>
    </source>
</evidence>
<evidence type="ECO:0000256" key="2">
    <source>
        <dbReference type="ARBA" id="ARBA00022692"/>
    </source>
</evidence>
<keyword evidence="5 7" id="KW-0456">Lyase</keyword>
<keyword evidence="4 7" id="KW-0472">Membrane</keyword>
<dbReference type="GO" id="GO:0071555">
    <property type="term" value="P:cell wall organization"/>
    <property type="evidence" value="ECO:0007669"/>
    <property type="project" value="UniProtKB-KW"/>
</dbReference>
<dbReference type="NCBIfam" id="TIGR00247">
    <property type="entry name" value="endolytic transglycosylase MltG"/>
    <property type="match status" value="1"/>
</dbReference>
<dbReference type="HAMAP" id="MF_02065">
    <property type="entry name" value="MltG"/>
    <property type="match status" value="1"/>
</dbReference>
<dbReference type="PANTHER" id="PTHR30518:SF2">
    <property type="entry name" value="ENDOLYTIC MUREIN TRANSGLYCOSYLASE"/>
    <property type="match status" value="1"/>
</dbReference>
<dbReference type="PANTHER" id="PTHR30518">
    <property type="entry name" value="ENDOLYTIC MUREIN TRANSGLYCOSYLASE"/>
    <property type="match status" value="1"/>
</dbReference>
<reference evidence="8 9" key="1">
    <citation type="submission" date="2013-08" db="EMBL/GenBank/DDBJ databases">
        <title>Lactobacillus wasatchii sp. WDC04, a late gas producing bacteria isolated from aged chedder cheese.</title>
        <authorList>
            <person name="Oberg C.J."/>
            <person name="Culumber M."/>
            <person name="McMahon D.J."/>
            <person name="Broadbent J.R."/>
            <person name="Oberg T.S."/>
            <person name="Ortaki F."/>
        </authorList>
    </citation>
    <scope>NUCLEOTIDE SEQUENCE [LARGE SCALE GENOMIC DNA]</scope>
    <source>
        <strain evidence="8 9">WDC04</strain>
    </source>
</reference>
<comment type="caution">
    <text evidence="8">The sequence shown here is derived from an EMBL/GenBank/DDBJ whole genome shotgun (WGS) entry which is preliminary data.</text>
</comment>
<protein>
    <recommendedName>
        <fullName evidence="7">Endolytic murein transglycosylase</fullName>
        <ecNumber evidence="7">4.2.2.29</ecNumber>
    </recommendedName>
    <alternativeName>
        <fullName evidence="7">Peptidoglycan lytic transglycosylase</fullName>
    </alternativeName>
    <alternativeName>
        <fullName evidence="7">Peptidoglycan polymerization terminase</fullName>
    </alternativeName>
</protein>
<dbReference type="STRING" id="1335616.WDC_0306"/>